<protein>
    <recommendedName>
        <fullName evidence="3">Bacterial collagen-like protein middle domain-containing protein</fullName>
    </recommendedName>
</protein>
<name>A0A1T1GWB5_9GAMM</name>
<evidence type="ECO:0000313" key="1">
    <source>
        <dbReference type="EMBL" id="OOV81815.1"/>
    </source>
</evidence>
<evidence type="ECO:0000313" key="2">
    <source>
        <dbReference type="Proteomes" id="UP000191160"/>
    </source>
</evidence>
<dbReference type="EMBL" id="MVKX01000006">
    <property type="protein sequence ID" value="OOV81815.1"/>
    <property type="molecule type" value="Genomic_DNA"/>
</dbReference>
<comment type="caution">
    <text evidence="1">The sequence shown here is derived from an EMBL/GenBank/DDBJ whole genome shotgun (WGS) entry which is preliminary data.</text>
</comment>
<organism evidence="1 2">
    <name type="scientific">Acinetobacter amyesii</name>
    <dbReference type="NCBI Taxonomy" id="2942470"/>
    <lineage>
        <taxon>Bacteria</taxon>
        <taxon>Pseudomonadati</taxon>
        <taxon>Pseudomonadota</taxon>
        <taxon>Gammaproteobacteria</taxon>
        <taxon>Moraxellales</taxon>
        <taxon>Moraxellaceae</taxon>
        <taxon>Acinetobacter</taxon>
    </lineage>
</organism>
<accession>A0A1T1GWB5</accession>
<gene>
    <name evidence="1" type="ORF">B1202_10220</name>
</gene>
<proteinExistence type="predicted"/>
<dbReference type="RefSeq" id="WP_078190492.1">
    <property type="nucleotide sequence ID" value="NZ_JAMCOZ010000006.1"/>
</dbReference>
<evidence type="ECO:0008006" key="3">
    <source>
        <dbReference type="Google" id="ProtNLM"/>
    </source>
</evidence>
<sequence>MLNLFTGKISGVLSLTLQGISKAVGLVLNTVLDTVDSVLETVSSLTAPLTDALTELPLIGGTIEKVLAVENQLVGTLGEGLHAVADQLATGDLLGGVQTTLNGVTGVVGQTVTEVAGLVDHLSGVAAPITAALSDLPLLGGLLDAVGETTGNLTGLLAETGDYVASIDPTELLTAVLNDPLASVGGVVQDVSGTLDALLDDIAPITSIAAELPVVGDLVQVVGESTTALNQGLYDVGSLLQSVNSDLLQTTTYV</sequence>
<reference evidence="1 2" key="1">
    <citation type="submission" date="2017-02" db="EMBL/GenBank/DDBJ databases">
        <title>Acinetobacter sp. ANC 4945, whole genome shotgun sequencing project.</title>
        <authorList>
            <person name="Radolfova-Krizova L."/>
            <person name="Al Atrouni A."/>
            <person name="Nemec A."/>
        </authorList>
    </citation>
    <scope>NUCLEOTIDE SEQUENCE [LARGE SCALE GENOMIC DNA]</scope>
    <source>
        <strain evidence="1 2">ANC 4945</strain>
    </source>
</reference>
<keyword evidence="2" id="KW-1185">Reference proteome</keyword>
<dbReference type="AlphaFoldDB" id="A0A1T1GWB5"/>
<dbReference type="Proteomes" id="UP000191160">
    <property type="component" value="Unassembled WGS sequence"/>
</dbReference>